<keyword evidence="4" id="KW-1185">Reference proteome</keyword>
<evidence type="ECO:0000313" key="3">
    <source>
        <dbReference type="EMBL" id="GAA4002984.1"/>
    </source>
</evidence>
<evidence type="ECO:0000256" key="1">
    <source>
        <dbReference type="ARBA" id="ARBA00023002"/>
    </source>
</evidence>
<dbReference type="RefSeq" id="WP_344709370.1">
    <property type="nucleotide sequence ID" value="NZ_BAAAZD010000001.1"/>
</dbReference>
<evidence type="ECO:0000259" key="2">
    <source>
        <dbReference type="Pfam" id="PF01266"/>
    </source>
</evidence>
<proteinExistence type="predicted"/>
<feature type="domain" description="FAD dependent oxidoreductase" evidence="2">
    <location>
        <begin position="6"/>
        <end position="333"/>
    </location>
</feature>
<dbReference type="SUPFAM" id="SSF51905">
    <property type="entry name" value="FAD/NAD(P)-binding domain"/>
    <property type="match status" value="1"/>
</dbReference>
<reference evidence="4" key="1">
    <citation type="journal article" date="2019" name="Int. J. Syst. Evol. Microbiol.">
        <title>The Global Catalogue of Microorganisms (GCM) 10K type strain sequencing project: providing services to taxonomists for standard genome sequencing and annotation.</title>
        <authorList>
            <consortium name="The Broad Institute Genomics Platform"/>
            <consortium name="The Broad Institute Genome Sequencing Center for Infectious Disease"/>
            <person name="Wu L."/>
            <person name="Ma J."/>
        </authorList>
    </citation>
    <scope>NUCLEOTIDE SEQUENCE [LARGE SCALE GENOMIC DNA]</scope>
    <source>
        <strain evidence="4">JCM 16603</strain>
    </source>
</reference>
<dbReference type="PANTHER" id="PTHR13847">
    <property type="entry name" value="SARCOSINE DEHYDROGENASE-RELATED"/>
    <property type="match status" value="1"/>
</dbReference>
<gene>
    <name evidence="3" type="ORF">GCM10022211_13060</name>
</gene>
<sequence>MTRVELLIVGGGIAGASLAAAVAGRRQTLLIEAESQPGYHSTGRSAAFWHEGYGGPLIAPLSRASRPLLDEGGYLSPRSAIHLARAGEPIDLVEGVAAVPLDRAELERRLPGIAPIWTHGAEEPALADIDVARLHGDYLAAARRAGAEVRTDARFAGAERQADASWVVRLEDGTQLIADVIANAAGAWGDGVAEACGIAPLGLSPKRRTMVQLRVGRSGLRHLPLVVGADGSFYFKGEGDRSIWLSPHDEIDCAPCDAAPEEIDVATAIDRFGQVVDWPVEAVERRWAGLRTFTPDRVPAIGFAPDCPSFFWCVGQGGFGIQTAPAAALLGAALLLGEGEIPAGVDPKVYDPARFARAD</sequence>
<dbReference type="Gene3D" id="3.50.50.60">
    <property type="entry name" value="FAD/NAD(P)-binding domain"/>
    <property type="match status" value="1"/>
</dbReference>
<keyword evidence="1" id="KW-0560">Oxidoreductase</keyword>
<dbReference type="PANTHER" id="PTHR13847:SF287">
    <property type="entry name" value="FAD-DEPENDENT OXIDOREDUCTASE DOMAIN-CONTAINING PROTEIN 1"/>
    <property type="match status" value="1"/>
</dbReference>
<accession>A0ABP7RVU2</accession>
<dbReference type="Proteomes" id="UP001501310">
    <property type="component" value="Unassembled WGS sequence"/>
</dbReference>
<comment type="caution">
    <text evidence="3">The sequence shown here is derived from an EMBL/GenBank/DDBJ whole genome shotgun (WGS) entry which is preliminary data.</text>
</comment>
<dbReference type="Pfam" id="PF01266">
    <property type="entry name" value="DAO"/>
    <property type="match status" value="1"/>
</dbReference>
<dbReference type="Gene3D" id="3.30.9.10">
    <property type="entry name" value="D-Amino Acid Oxidase, subunit A, domain 2"/>
    <property type="match status" value="1"/>
</dbReference>
<dbReference type="InterPro" id="IPR006076">
    <property type="entry name" value="FAD-dep_OxRdtase"/>
</dbReference>
<dbReference type="EMBL" id="BAAAZD010000001">
    <property type="protein sequence ID" value="GAA4002984.1"/>
    <property type="molecule type" value="Genomic_DNA"/>
</dbReference>
<dbReference type="InterPro" id="IPR036188">
    <property type="entry name" value="FAD/NAD-bd_sf"/>
</dbReference>
<name>A0ABP7RVU2_9SPHN</name>
<protein>
    <submittedName>
        <fullName evidence="3">FAD-binding oxidoreductase</fullName>
    </submittedName>
</protein>
<evidence type="ECO:0000313" key="4">
    <source>
        <dbReference type="Proteomes" id="UP001501310"/>
    </source>
</evidence>
<organism evidence="3 4">
    <name type="scientific">Sphingomonas humi</name>
    <dbReference type="NCBI Taxonomy" id="335630"/>
    <lineage>
        <taxon>Bacteria</taxon>
        <taxon>Pseudomonadati</taxon>
        <taxon>Pseudomonadota</taxon>
        <taxon>Alphaproteobacteria</taxon>
        <taxon>Sphingomonadales</taxon>
        <taxon>Sphingomonadaceae</taxon>
        <taxon>Sphingomonas</taxon>
    </lineage>
</organism>